<evidence type="ECO:0000313" key="8">
    <source>
        <dbReference type="Proteomes" id="UP001175271"/>
    </source>
</evidence>
<gene>
    <name evidence="7" type="ORF">QR680_003500</name>
</gene>
<feature type="chain" id="PRO_5041257043" description="Receptor ligand binding region domain-containing protein" evidence="5">
    <location>
        <begin position="17"/>
        <end position="437"/>
    </location>
</feature>
<evidence type="ECO:0000256" key="2">
    <source>
        <dbReference type="ARBA" id="ARBA00022692"/>
    </source>
</evidence>
<keyword evidence="4" id="KW-0472">Membrane</keyword>
<keyword evidence="3" id="KW-1133">Transmembrane helix</keyword>
<dbReference type="InterPro" id="IPR001828">
    <property type="entry name" value="ANF_lig-bd_rcpt"/>
</dbReference>
<sequence length="437" mass="49971">MLWLLLPFVYLFKCTTTQFAPAPPVETPLKLKVGLLIPKDDPDLAPKMGYRRTAAAVSLAFDRILYEQMLPSDTNFTIVWRTEECQEITSAGLSFELLEKEDVDMLIASPCNEPAMITSTIGASFNRPVFLWGATTSGEFSQMQRFPTIATVVPNTFDMALTICTMMQEFDWQKFALIYTNTETKGEKCGYLQQDIEKATDVLFGCTISYKRRVVDWHDDRLNTTLEQVKHNARVVVLCFDRLADLRQFLLKIHDHGMDNEEYVYILPDVSSNPSDRLNFYKDLSLNPDNRDNDALQVAKRTLLLDSSLISEIKFKNFSEQLLRRMDEYPFYCRQECSKEVNASTFAALLHDTTILWGLTLNHTMSRNKTMYRNGTQVALNAAGIEFEGMTGTVNINGNSTRDTIYSLSGFDKTNNLQVYMKFIMNERQVVSLSILF</sequence>
<dbReference type="GO" id="GO:0017046">
    <property type="term" value="F:peptide hormone binding"/>
    <property type="evidence" value="ECO:0007669"/>
    <property type="project" value="TreeGrafter"/>
</dbReference>
<dbReference type="Proteomes" id="UP001175271">
    <property type="component" value="Unassembled WGS sequence"/>
</dbReference>
<dbReference type="EMBL" id="JAUCMV010000003">
    <property type="protein sequence ID" value="KAK0407628.1"/>
    <property type="molecule type" value="Genomic_DNA"/>
</dbReference>
<accession>A0AA39LS72</accession>
<dbReference type="Pfam" id="PF01094">
    <property type="entry name" value="ANF_receptor"/>
    <property type="match status" value="1"/>
</dbReference>
<dbReference type="GO" id="GO:0007165">
    <property type="term" value="P:signal transduction"/>
    <property type="evidence" value="ECO:0007669"/>
    <property type="project" value="TreeGrafter"/>
</dbReference>
<comment type="subcellular location">
    <subcellularLocation>
        <location evidence="1">Membrane</location>
    </subcellularLocation>
</comment>
<dbReference type="GO" id="GO:0038023">
    <property type="term" value="F:signaling receptor activity"/>
    <property type="evidence" value="ECO:0007669"/>
    <property type="project" value="TreeGrafter"/>
</dbReference>
<dbReference type="AlphaFoldDB" id="A0AA39LS72"/>
<keyword evidence="8" id="KW-1185">Reference proteome</keyword>
<keyword evidence="5" id="KW-0732">Signal</keyword>
<evidence type="ECO:0000259" key="6">
    <source>
        <dbReference type="Pfam" id="PF01094"/>
    </source>
</evidence>
<evidence type="ECO:0000313" key="7">
    <source>
        <dbReference type="EMBL" id="KAK0407628.1"/>
    </source>
</evidence>
<dbReference type="Gene3D" id="3.40.50.2300">
    <property type="match status" value="2"/>
</dbReference>
<comment type="caution">
    <text evidence="7">The sequence shown here is derived from an EMBL/GenBank/DDBJ whole genome shotgun (WGS) entry which is preliminary data.</text>
</comment>
<dbReference type="InterPro" id="IPR052612">
    <property type="entry name" value="ANP_Clearance_Receptor"/>
</dbReference>
<feature type="signal peptide" evidence="5">
    <location>
        <begin position="1"/>
        <end position="16"/>
    </location>
</feature>
<protein>
    <recommendedName>
        <fullName evidence="6">Receptor ligand binding region domain-containing protein</fullName>
    </recommendedName>
</protein>
<dbReference type="PANTHER" id="PTHR44755">
    <property type="entry name" value="NATRIURETIC PEPTIDE RECEPTOR 3-RELATED"/>
    <property type="match status" value="1"/>
</dbReference>
<evidence type="ECO:0000256" key="1">
    <source>
        <dbReference type="ARBA" id="ARBA00004370"/>
    </source>
</evidence>
<evidence type="ECO:0000256" key="3">
    <source>
        <dbReference type="ARBA" id="ARBA00022989"/>
    </source>
</evidence>
<proteinExistence type="predicted"/>
<evidence type="ECO:0000256" key="5">
    <source>
        <dbReference type="SAM" id="SignalP"/>
    </source>
</evidence>
<reference evidence="7" key="1">
    <citation type="submission" date="2023-06" db="EMBL/GenBank/DDBJ databases">
        <title>Genomic analysis of the entomopathogenic nematode Steinernema hermaphroditum.</title>
        <authorList>
            <person name="Schwarz E.M."/>
            <person name="Heppert J.K."/>
            <person name="Baniya A."/>
            <person name="Schwartz H.T."/>
            <person name="Tan C.-H."/>
            <person name="Antoshechkin I."/>
            <person name="Sternberg P.W."/>
            <person name="Goodrich-Blair H."/>
            <person name="Dillman A.R."/>
        </authorList>
    </citation>
    <scope>NUCLEOTIDE SEQUENCE</scope>
    <source>
        <strain evidence="7">PS9179</strain>
        <tissue evidence="7">Whole animal</tissue>
    </source>
</reference>
<feature type="domain" description="Receptor ligand binding region" evidence="6">
    <location>
        <begin position="54"/>
        <end position="408"/>
    </location>
</feature>
<evidence type="ECO:0000256" key="4">
    <source>
        <dbReference type="ARBA" id="ARBA00023136"/>
    </source>
</evidence>
<name>A0AA39LS72_9BILA</name>
<dbReference type="CDD" id="cd06352">
    <property type="entry name" value="PBP1_NPR_GC-like"/>
    <property type="match status" value="1"/>
</dbReference>
<organism evidence="7 8">
    <name type="scientific">Steinernema hermaphroditum</name>
    <dbReference type="NCBI Taxonomy" id="289476"/>
    <lineage>
        <taxon>Eukaryota</taxon>
        <taxon>Metazoa</taxon>
        <taxon>Ecdysozoa</taxon>
        <taxon>Nematoda</taxon>
        <taxon>Chromadorea</taxon>
        <taxon>Rhabditida</taxon>
        <taxon>Tylenchina</taxon>
        <taxon>Panagrolaimomorpha</taxon>
        <taxon>Strongyloidoidea</taxon>
        <taxon>Steinernematidae</taxon>
        <taxon>Steinernema</taxon>
    </lineage>
</organism>
<dbReference type="PANTHER" id="PTHR44755:SF8">
    <property type="entry name" value="RECEPTOR LIGAND BINDING REGION DOMAIN-CONTAINING PROTEIN"/>
    <property type="match status" value="1"/>
</dbReference>
<dbReference type="InterPro" id="IPR028082">
    <property type="entry name" value="Peripla_BP_I"/>
</dbReference>
<keyword evidence="2" id="KW-0812">Transmembrane</keyword>
<dbReference type="GO" id="GO:0016020">
    <property type="term" value="C:membrane"/>
    <property type="evidence" value="ECO:0007669"/>
    <property type="project" value="UniProtKB-SubCell"/>
</dbReference>
<dbReference type="SUPFAM" id="SSF53822">
    <property type="entry name" value="Periplasmic binding protein-like I"/>
    <property type="match status" value="1"/>
</dbReference>